<protein>
    <recommendedName>
        <fullName evidence="3">GLPGLI family protein</fullName>
    </recommendedName>
</protein>
<evidence type="ECO:0000313" key="1">
    <source>
        <dbReference type="EMBL" id="MBE8713038.1"/>
    </source>
</evidence>
<gene>
    <name evidence="1" type="ORF">C4F49_05045</name>
</gene>
<dbReference type="InterPro" id="IPR005901">
    <property type="entry name" value="GLPGLI"/>
</dbReference>
<dbReference type="RefSeq" id="WP_196935696.1">
    <property type="nucleotide sequence ID" value="NZ_MU158698.1"/>
</dbReference>
<sequence>MIKAFLFLLSITTVVRGYSQEMDAVLATVHYNFKYVNDTSDRVNLQKEELITYLGKNSSFSESYEYFKLSENLASQAQDPKNEGYLKVSINSSESNEYYFLYPAKKELKRLYKFEGNDFLIEDVYPTQDWKLSEETKNIGDYTCQKAEATFKGRKYTAWFTTEIPFPFGPWKLHGLPGLILEAYDDKKEVVFDYAGFDLVEGPALKIGIPKQVKLHKIDDIHKIKKAFEENPEAFYANYAEPVKVEMINGRPKNSFELMNRENYVGIDIVPDESYSPSMKKNNPIELAP</sequence>
<proteinExistence type="predicted"/>
<keyword evidence="2" id="KW-1185">Reference proteome</keyword>
<reference evidence="1" key="1">
    <citation type="submission" date="2018-02" db="EMBL/GenBank/DDBJ databases">
        <authorList>
            <person name="Vasarhelyi B.M."/>
            <person name="Deshmukh S."/>
            <person name="Balint B."/>
            <person name="Kukolya J."/>
        </authorList>
    </citation>
    <scope>NUCLEOTIDE SEQUENCE</scope>
    <source>
        <strain evidence="1">KB22</strain>
    </source>
</reference>
<organism evidence="1 2">
    <name type="scientific">Sphingobacterium hungaricum</name>
    <dbReference type="NCBI Taxonomy" id="2082723"/>
    <lineage>
        <taxon>Bacteria</taxon>
        <taxon>Pseudomonadati</taxon>
        <taxon>Bacteroidota</taxon>
        <taxon>Sphingobacteriia</taxon>
        <taxon>Sphingobacteriales</taxon>
        <taxon>Sphingobacteriaceae</taxon>
        <taxon>Sphingobacterium</taxon>
    </lineage>
</organism>
<dbReference type="Proteomes" id="UP000616201">
    <property type="component" value="Unassembled WGS sequence"/>
</dbReference>
<accession>A0A928YR66</accession>
<dbReference type="EMBL" id="PRDK01000003">
    <property type="protein sequence ID" value="MBE8713038.1"/>
    <property type="molecule type" value="Genomic_DNA"/>
</dbReference>
<comment type="caution">
    <text evidence="1">The sequence shown here is derived from an EMBL/GenBank/DDBJ whole genome shotgun (WGS) entry which is preliminary data.</text>
</comment>
<dbReference type="AlphaFoldDB" id="A0A928YR66"/>
<name>A0A928YR66_9SPHI</name>
<evidence type="ECO:0008006" key="3">
    <source>
        <dbReference type="Google" id="ProtNLM"/>
    </source>
</evidence>
<dbReference type="NCBIfam" id="TIGR01200">
    <property type="entry name" value="GLPGLI"/>
    <property type="match status" value="1"/>
</dbReference>
<dbReference type="Pfam" id="PF09697">
    <property type="entry name" value="Porph_ging"/>
    <property type="match status" value="1"/>
</dbReference>
<evidence type="ECO:0000313" key="2">
    <source>
        <dbReference type="Proteomes" id="UP000616201"/>
    </source>
</evidence>